<keyword evidence="2" id="KW-0175">Coiled coil</keyword>
<comment type="caution">
    <text evidence="3">The sequence shown here is derived from an EMBL/GenBank/DDBJ whole genome shotgun (WGS) entry which is preliminary data.</text>
</comment>
<keyword evidence="4" id="KW-1185">Reference proteome</keyword>
<feature type="coiled-coil region" evidence="2">
    <location>
        <begin position="34"/>
        <end position="61"/>
    </location>
</feature>
<keyword evidence="1" id="KW-0732">Signal</keyword>
<protein>
    <recommendedName>
        <fullName evidence="5">DUF4352 domain-containing protein</fullName>
    </recommendedName>
</protein>
<proteinExistence type="predicted"/>
<dbReference type="RefSeq" id="WP_245368660.1">
    <property type="nucleotide sequence ID" value="NZ_JAGGLV010000036.1"/>
</dbReference>
<reference evidence="3 4" key="1">
    <citation type="submission" date="2021-03" db="EMBL/GenBank/DDBJ databases">
        <title>Genomic Encyclopedia of Type Strains, Phase IV (KMG-IV): sequencing the most valuable type-strain genomes for metagenomic binning, comparative biology and taxonomic classification.</title>
        <authorList>
            <person name="Goeker M."/>
        </authorList>
    </citation>
    <scope>NUCLEOTIDE SEQUENCE [LARGE SCALE GENOMIC DNA]</scope>
    <source>
        <strain evidence="3 4">DSM 101953</strain>
    </source>
</reference>
<dbReference type="Proteomes" id="UP000773462">
    <property type="component" value="Unassembled WGS sequence"/>
</dbReference>
<organism evidence="3 4">
    <name type="scientific">Paenibacillus silagei</name>
    <dbReference type="NCBI Taxonomy" id="1670801"/>
    <lineage>
        <taxon>Bacteria</taxon>
        <taxon>Bacillati</taxon>
        <taxon>Bacillota</taxon>
        <taxon>Bacilli</taxon>
        <taxon>Bacillales</taxon>
        <taxon>Paenibacillaceae</taxon>
        <taxon>Paenibacillus</taxon>
    </lineage>
</organism>
<accession>A0ABS4P1C3</accession>
<dbReference type="EMBL" id="JAGGLV010000036">
    <property type="protein sequence ID" value="MBP2116098.1"/>
    <property type="molecule type" value="Genomic_DNA"/>
</dbReference>
<sequence>MTMKSGGLWLVAAMLAVTVTGCSSGSAGAGRDRTEKLKAEISELKKENKFLKEENNRLKETLVTPVTAEEEGGTAELLNNGSSAAAADSGEDHKRIAKGTPLTIDGTGEYTITKTSFGKKVNPSNPGSYYTYYEAKEPGTTYLAITLKVKNLAGQAINAGGVAEVEVTYDNKYEYSTFATMEKNGGEDFTYTNISTIGPLKYGTLVFMAEVPDEVKSSGKTLYADFEIEGETYRYTIKK</sequence>
<evidence type="ECO:0000256" key="1">
    <source>
        <dbReference type="ARBA" id="ARBA00022729"/>
    </source>
</evidence>
<name>A0ABS4P1C3_9BACL</name>
<evidence type="ECO:0008006" key="5">
    <source>
        <dbReference type="Google" id="ProtNLM"/>
    </source>
</evidence>
<evidence type="ECO:0000313" key="4">
    <source>
        <dbReference type="Proteomes" id="UP000773462"/>
    </source>
</evidence>
<dbReference type="InterPro" id="IPR029050">
    <property type="entry name" value="Immunoprotect_excell_Ig-like"/>
</dbReference>
<dbReference type="Gene3D" id="2.60.40.1240">
    <property type="match status" value="1"/>
</dbReference>
<gene>
    <name evidence="3" type="ORF">J2Z70_006312</name>
</gene>
<evidence type="ECO:0000313" key="3">
    <source>
        <dbReference type="EMBL" id="MBP2116098.1"/>
    </source>
</evidence>
<evidence type="ECO:0000256" key="2">
    <source>
        <dbReference type="SAM" id="Coils"/>
    </source>
</evidence>
<dbReference type="PROSITE" id="PS51257">
    <property type="entry name" value="PROKAR_LIPOPROTEIN"/>
    <property type="match status" value="1"/>
</dbReference>